<dbReference type="Proteomes" id="UP000790709">
    <property type="component" value="Unassembled WGS sequence"/>
</dbReference>
<accession>A0ACB8B7W9</accession>
<organism evidence="1 2">
    <name type="scientific">Leucogyrophana mollusca</name>
    <dbReference type="NCBI Taxonomy" id="85980"/>
    <lineage>
        <taxon>Eukaryota</taxon>
        <taxon>Fungi</taxon>
        <taxon>Dikarya</taxon>
        <taxon>Basidiomycota</taxon>
        <taxon>Agaricomycotina</taxon>
        <taxon>Agaricomycetes</taxon>
        <taxon>Agaricomycetidae</taxon>
        <taxon>Boletales</taxon>
        <taxon>Boletales incertae sedis</taxon>
        <taxon>Leucogyrophana</taxon>
    </lineage>
</organism>
<evidence type="ECO:0000313" key="2">
    <source>
        <dbReference type="Proteomes" id="UP000790709"/>
    </source>
</evidence>
<dbReference type="EMBL" id="MU266533">
    <property type="protein sequence ID" value="KAH7921301.1"/>
    <property type="molecule type" value="Genomic_DNA"/>
</dbReference>
<protein>
    <submittedName>
        <fullName evidence="1">Protein phosphatase 2A regulatory subunit PR55</fullName>
    </submittedName>
</protein>
<comment type="caution">
    <text evidence="1">The sequence shown here is derived from an EMBL/GenBank/DDBJ whole genome shotgun (WGS) entry which is preliminary data.</text>
</comment>
<sequence>MDIDPQGSGGWRFAQCFGDKGDVEDITEADIISTVEFDSTGNYLATGDKGGRVVLFERNESVSSSPDTLTSLSGLMGLRSPPRPPFVHFIRISSCLYINLGIDGALVQKKGCEYKFYTEFQSHEPEFDYLKSLEIEEKINKIKWCRRQNTAHFLLSTNDKTIKLWKIFEKSLRVVSESNHYEGQRPLPPPSVPSHLKLPRMAQQDNIIAAVPRKVYSNAHAYHIHSISVNSDQETYISADDLRINLWNLGISDQSFNIVDIKPVNMEELTEVITAAEFHPQHCNLFMYSSSKSNIKLADMRDSALCDRHAKCFEEEEDPSARSFFSEIISSISDVKFSHDGRYILSRDYLSLKIWDINMESRPIKTIPIHDHLRGKLCDLYENDCIFDKFECVWGGDDKHVLTGSYHNFFRIFDSDSPNDVVLQADKSAFKAKKAGGPLPGNKNGLKTGRPGGLRDAMQMETLDFNKKILHASWHPRENTIAIAATNNLFLYSAA</sequence>
<reference evidence="1" key="1">
    <citation type="journal article" date="2021" name="New Phytol.">
        <title>Evolutionary innovations through gain and loss of genes in the ectomycorrhizal Boletales.</title>
        <authorList>
            <person name="Wu G."/>
            <person name="Miyauchi S."/>
            <person name="Morin E."/>
            <person name="Kuo A."/>
            <person name="Drula E."/>
            <person name="Varga T."/>
            <person name="Kohler A."/>
            <person name="Feng B."/>
            <person name="Cao Y."/>
            <person name="Lipzen A."/>
            <person name="Daum C."/>
            <person name="Hundley H."/>
            <person name="Pangilinan J."/>
            <person name="Johnson J."/>
            <person name="Barry K."/>
            <person name="LaButti K."/>
            <person name="Ng V."/>
            <person name="Ahrendt S."/>
            <person name="Min B."/>
            <person name="Choi I.G."/>
            <person name="Park H."/>
            <person name="Plett J.M."/>
            <person name="Magnuson J."/>
            <person name="Spatafora J.W."/>
            <person name="Nagy L.G."/>
            <person name="Henrissat B."/>
            <person name="Grigoriev I.V."/>
            <person name="Yang Z.L."/>
            <person name="Xu J."/>
            <person name="Martin F.M."/>
        </authorList>
    </citation>
    <scope>NUCLEOTIDE SEQUENCE</scope>
    <source>
        <strain evidence="1">KUC20120723A-06</strain>
    </source>
</reference>
<gene>
    <name evidence="1" type="ORF">BV22DRAFT_1132396</name>
</gene>
<keyword evidence="2" id="KW-1185">Reference proteome</keyword>
<evidence type="ECO:0000313" key="1">
    <source>
        <dbReference type="EMBL" id="KAH7921301.1"/>
    </source>
</evidence>
<proteinExistence type="predicted"/>
<name>A0ACB8B7W9_9AGAM</name>